<evidence type="ECO:0000313" key="3">
    <source>
        <dbReference type="Proteomes" id="UP000635983"/>
    </source>
</evidence>
<accession>A0A917PZT6</accession>
<keyword evidence="1" id="KW-0812">Transmembrane</keyword>
<organism evidence="2 3">
    <name type="scientific">Pseudomonas matsuisoli</name>
    <dbReference type="NCBI Taxonomy" id="1515666"/>
    <lineage>
        <taxon>Bacteria</taxon>
        <taxon>Pseudomonadati</taxon>
        <taxon>Pseudomonadota</taxon>
        <taxon>Gammaproteobacteria</taxon>
        <taxon>Pseudomonadales</taxon>
        <taxon>Pseudomonadaceae</taxon>
        <taxon>Pseudomonas</taxon>
    </lineage>
</organism>
<keyword evidence="1" id="KW-1133">Transmembrane helix</keyword>
<dbReference type="AlphaFoldDB" id="A0A917PZT6"/>
<comment type="caution">
    <text evidence="2">The sequence shown here is derived from an EMBL/GenBank/DDBJ whole genome shotgun (WGS) entry which is preliminary data.</text>
</comment>
<feature type="transmembrane region" description="Helical" evidence="1">
    <location>
        <begin position="26"/>
        <end position="42"/>
    </location>
</feature>
<dbReference type="RefSeq" id="WP_188984133.1">
    <property type="nucleotide sequence ID" value="NZ_BMPO01000007.1"/>
</dbReference>
<feature type="transmembrane region" description="Helical" evidence="1">
    <location>
        <begin position="49"/>
        <end position="68"/>
    </location>
</feature>
<protein>
    <submittedName>
        <fullName evidence="2">Uncharacterized protein</fullName>
    </submittedName>
</protein>
<keyword evidence="1" id="KW-0472">Membrane</keyword>
<dbReference type="EMBL" id="BMPO01000007">
    <property type="protein sequence ID" value="GGK02507.1"/>
    <property type="molecule type" value="Genomic_DNA"/>
</dbReference>
<evidence type="ECO:0000313" key="2">
    <source>
        <dbReference type="EMBL" id="GGK02507.1"/>
    </source>
</evidence>
<gene>
    <name evidence="2" type="ORF">GCM10009304_30390</name>
</gene>
<reference evidence="2" key="2">
    <citation type="submission" date="2020-09" db="EMBL/GenBank/DDBJ databases">
        <authorList>
            <person name="Sun Q."/>
            <person name="Ohkuma M."/>
        </authorList>
    </citation>
    <scope>NUCLEOTIDE SEQUENCE</scope>
    <source>
        <strain evidence="2">JCM 30078</strain>
    </source>
</reference>
<name>A0A917PZT6_9PSED</name>
<dbReference type="Proteomes" id="UP000635983">
    <property type="component" value="Unassembled WGS sequence"/>
</dbReference>
<reference evidence="2" key="1">
    <citation type="journal article" date="2014" name="Int. J. Syst. Evol. Microbiol.">
        <title>Complete genome sequence of Corynebacterium casei LMG S-19264T (=DSM 44701T), isolated from a smear-ripened cheese.</title>
        <authorList>
            <consortium name="US DOE Joint Genome Institute (JGI-PGF)"/>
            <person name="Walter F."/>
            <person name="Albersmeier A."/>
            <person name="Kalinowski J."/>
            <person name="Ruckert C."/>
        </authorList>
    </citation>
    <scope>NUCLEOTIDE SEQUENCE</scope>
    <source>
        <strain evidence="2">JCM 30078</strain>
    </source>
</reference>
<proteinExistence type="predicted"/>
<keyword evidence="3" id="KW-1185">Reference proteome</keyword>
<evidence type="ECO:0000256" key="1">
    <source>
        <dbReference type="SAM" id="Phobius"/>
    </source>
</evidence>
<sequence>MEILFFVVASCQLLLAAMTYRMGLPRFAFAIAAGAAFGYVLFYSGQTGLGFVGLFTGLGFLLWSYSILRHEEQMGL</sequence>